<evidence type="ECO:0008006" key="3">
    <source>
        <dbReference type="Google" id="ProtNLM"/>
    </source>
</evidence>
<comment type="caution">
    <text evidence="1">The sequence shown here is derived from an EMBL/GenBank/DDBJ whole genome shotgun (WGS) entry which is preliminary data.</text>
</comment>
<protein>
    <recommendedName>
        <fullName evidence="3">RNA-directed DNA polymerase (Reverse transcriptase)</fullName>
    </recommendedName>
</protein>
<dbReference type="EMBL" id="LXQA010140954">
    <property type="protein sequence ID" value="MCI24354.1"/>
    <property type="molecule type" value="Genomic_DNA"/>
</dbReference>
<evidence type="ECO:0000313" key="1">
    <source>
        <dbReference type="EMBL" id="MCI24354.1"/>
    </source>
</evidence>
<name>A0A392QKE2_9FABA</name>
<dbReference type="Proteomes" id="UP000265520">
    <property type="component" value="Unassembled WGS sequence"/>
</dbReference>
<sequence>MWWAQRSRALWLQHGDKNTKFFHAKANIRRNKNKIESIKDPSGVVCHEDDQIERILINHFKELFTSQVSTNVQETVNVVKNKINPNMYQMLSDEYTSLEVMQAIKDMKPLAAPGPDGLPALFYQNYWDIIGNDITKMALDILNNN</sequence>
<keyword evidence="2" id="KW-1185">Reference proteome</keyword>
<evidence type="ECO:0000313" key="2">
    <source>
        <dbReference type="Proteomes" id="UP000265520"/>
    </source>
</evidence>
<organism evidence="1 2">
    <name type="scientific">Trifolium medium</name>
    <dbReference type="NCBI Taxonomy" id="97028"/>
    <lineage>
        <taxon>Eukaryota</taxon>
        <taxon>Viridiplantae</taxon>
        <taxon>Streptophyta</taxon>
        <taxon>Embryophyta</taxon>
        <taxon>Tracheophyta</taxon>
        <taxon>Spermatophyta</taxon>
        <taxon>Magnoliopsida</taxon>
        <taxon>eudicotyledons</taxon>
        <taxon>Gunneridae</taxon>
        <taxon>Pentapetalae</taxon>
        <taxon>rosids</taxon>
        <taxon>fabids</taxon>
        <taxon>Fabales</taxon>
        <taxon>Fabaceae</taxon>
        <taxon>Papilionoideae</taxon>
        <taxon>50 kb inversion clade</taxon>
        <taxon>NPAAA clade</taxon>
        <taxon>Hologalegina</taxon>
        <taxon>IRL clade</taxon>
        <taxon>Trifolieae</taxon>
        <taxon>Trifolium</taxon>
    </lineage>
</organism>
<dbReference type="PANTHER" id="PTHR31635:SF196">
    <property type="entry name" value="REVERSE TRANSCRIPTASE DOMAIN-CONTAINING PROTEIN-RELATED"/>
    <property type="match status" value="1"/>
</dbReference>
<reference evidence="1 2" key="1">
    <citation type="journal article" date="2018" name="Front. Plant Sci.">
        <title>Red Clover (Trifolium pratense) and Zigzag Clover (T. medium) - A Picture of Genomic Similarities and Differences.</title>
        <authorList>
            <person name="Dluhosova J."/>
            <person name="Istvanek J."/>
            <person name="Nedelnik J."/>
            <person name="Repkova J."/>
        </authorList>
    </citation>
    <scope>NUCLEOTIDE SEQUENCE [LARGE SCALE GENOMIC DNA]</scope>
    <source>
        <strain evidence="2">cv. 10/8</strain>
        <tissue evidence="1">Leaf</tissue>
    </source>
</reference>
<feature type="non-terminal residue" evidence="1">
    <location>
        <position position="145"/>
    </location>
</feature>
<proteinExistence type="predicted"/>
<dbReference type="AlphaFoldDB" id="A0A392QKE2"/>
<dbReference type="PANTHER" id="PTHR31635">
    <property type="entry name" value="REVERSE TRANSCRIPTASE DOMAIN-CONTAINING PROTEIN-RELATED"/>
    <property type="match status" value="1"/>
</dbReference>
<accession>A0A392QKE2</accession>